<organism evidence="1 2">
    <name type="scientific">Dictyobacter formicarum</name>
    <dbReference type="NCBI Taxonomy" id="2778368"/>
    <lineage>
        <taxon>Bacteria</taxon>
        <taxon>Bacillati</taxon>
        <taxon>Chloroflexota</taxon>
        <taxon>Ktedonobacteria</taxon>
        <taxon>Ktedonobacterales</taxon>
        <taxon>Dictyobacteraceae</taxon>
        <taxon>Dictyobacter</taxon>
    </lineage>
</organism>
<gene>
    <name evidence="1" type="ORF">KSZ_48560</name>
</gene>
<name>A0ABQ3VM31_9CHLR</name>
<sequence>MLRCRAPLAWGTQASPTSFSWLVQQMRIRASAAPAMKGYPEHGRRANPCAVHAPARKACYSLYFTPMMSK</sequence>
<dbReference type="EMBL" id="BNJJ01000014">
    <property type="protein sequence ID" value="GHO86850.1"/>
    <property type="molecule type" value="Genomic_DNA"/>
</dbReference>
<proteinExistence type="predicted"/>
<comment type="caution">
    <text evidence="1">The sequence shown here is derived from an EMBL/GenBank/DDBJ whole genome shotgun (WGS) entry which is preliminary data.</text>
</comment>
<dbReference type="Proteomes" id="UP000635565">
    <property type="component" value="Unassembled WGS sequence"/>
</dbReference>
<reference evidence="1 2" key="1">
    <citation type="journal article" date="2021" name="Int. J. Syst. Evol. Microbiol.">
        <title>Reticulibacter mediterranei gen. nov., sp. nov., within the new family Reticulibacteraceae fam. nov., and Ktedonospora formicarum gen. nov., sp. nov., Ktedonobacter robiniae sp. nov., Dictyobacter formicarum sp. nov. and Dictyobacter arantiisoli sp. nov., belonging to the class Ktedonobacteria.</title>
        <authorList>
            <person name="Yabe S."/>
            <person name="Zheng Y."/>
            <person name="Wang C.M."/>
            <person name="Sakai Y."/>
            <person name="Abe K."/>
            <person name="Yokota A."/>
            <person name="Donadio S."/>
            <person name="Cavaletti L."/>
            <person name="Monciardini P."/>
        </authorList>
    </citation>
    <scope>NUCLEOTIDE SEQUENCE [LARGE SCALE GENOMIC DNA]</scope>
    <source>
        <strain evidence="1 2">SOSP1-9</strain>
    </source>
</reference>
<evidence type="ECO:0000313" key="1">
    <source>
        <dbReference type="EMBL" id="GHO86850.1"/>
    </source>
</evidence>
<protein>
    <submittedName>
        <fullName evidence="1">Uncharacterized protein</fullName>
    </submittedName>
</protein>
<evidence type="ECO:0000313" key="2">
    <source>
        <dbReference type="Proteomes" id="UP000635565"/>
    </source>
</evidence>
<accession>A0ABQ3VM31</accession>
<keyword evidence="2" id="KW-1185">Reference proteome</keyword>